<proteinExistence type="predicted"/>
<keyword evidence="2" id="KW-1185">Reference proteome</keyword>
<dbReference type="EMBL" id="LC168164">
    <property type="protein sequence ID" value="BAV39144.1"/>
    <property type="molecule type" value="Genomic_DNA"/>
</dbReference>
<name>A0A1B4XWI0_9CAUD</name>
<protein>
    <submittedName>
        <fullName evidence="1">Uncharacterized protein</fullName>
    </submittedName>
</protein>
<evidence type="ECO:0000313" key="2">
    <source>
        <dbReference type="Proteomes" id="UP000224877"/>
    </source>
</evidence>
<organism evidence="1 2">
    <name type="scientific">Tenacibaculum phage pT24</name>
    <dbReference type="NCBI Taxonomy" id="1880590"/>
    <lineage>
        <taxon>Viruses</taxon>
        <taxon>Duplodnaviria</taxon>
        <taxon>Heunggongvirae</taxon>
        <taxon>Uroviricota</taxon>
        <taxon>Caudoviricetes</taxon>
        <taxon>Kungbxnavirus</taxon>
        <taxon>Kungbxnavirus pT24</taxon>
    </lineage>
</organism>
<dbReference type="Proteomes" id="UP000224877">
    <property type="component" value="Segment"/>
</dbReference>
<reference evidence="1 2" key="1">
    <citation type="submission" date="2016-07" db="EMBL/GenBank/DDBJ databases">
        <title>Characterization of three bacteriophages infecting bacteria isolated from shrimp culture pond water.</title>
        <authorList>
            <person name="Khoa H.V."/>
        </authorList>
    </citation>
    <scope>NUCLEOTIDE SEQUENCE [LARGE SCALE GENOMIC DNA]</scope>
</reference>
<sequence>MKLQLNNSETKLRVTVSPRWFYGHIPETLDTYELFLLNQYVRIGDIINRFVFKNNNVSDILGEERKEIVIESIDIFYEEAYKGCSKRNFYVYINQDYDFIKENRLGYDYHFTDENWEFNAKGVNEGIDMDLQIFGRMTSRYIEKLHPLYMFKGVDYHNFIDDFHTKLCKDILDLKIEKDEVDQFYKSMRKNQKEINTHRKLYKRMGMISNDLVTQKDAFEMYSEEEYLDWFEHSIDISEHNEILRIRKYN</sequence>
<accession>A0A1B4XWI0</accession>
<evidence type="ECO:0000313" key="1">
    <source>
        <dbReference type="EMBL" id="BAV39144.1"/>
    </source>
</evidence>
<gene>
    <name evidence="1" type="ORF">BPT24_022</name>
</gene>